<gene>
    <name evidence="5" type="ORF">CEP50_16140</name>
</gene>
<dbReference type="Pfam" id="PF13641">
    <property type="entry name" value="Glyco_tranf_2_3"/>
    <property type="match status" value="1"/>
</dbReference>
<proteinExistence type="inferred from homology"/>
<dbReference type="STRING" id="1050202.GCA_000384035_01928"/>
<dbReference type="InterPro" id="IPR029044">
    <property type="entry name" value="Nucleotide-diphossugar_trans"/>
</dbReference>
<evidence type="ECO:0000256" key="4">
    <source>
        <dbReference type="SAM" id="Phobius"/>
    </source>
</evidence>
<sequence>MVIPWWLLAVLVFGTNFVLWGGVGLLRATSALLGWVRTRVLARSWLLRALSDLGRLCSPPRAISETVPRRAGRIGVERVAVLMAAHNEELVIRRSLESVLALVPAENVHVVSDGSTDRTVEIAESTGVNVISTRANVGKAGALREAVERFELVERYAFVLLLDADTRLDDNYFRAALPLFENPEVAAVAGFVRSDWDRSGMSLLGRLLVCHRQRIYALSQYLLKFGQTWLRCNATHIVPGFASMYRTAVLPFIEMNPPGLVIEDFNMTFEVYQKGLGKVGFTPRAVAYTQDPDNLRDYVRQTKRWALGLWQTVRRHRPRRNLFSCMVFLLIMELLTSSLMMVLLPAVLLLLLVPVLFPEFAADSVLGPLHEAVSGHVSLVTLLFGVVLVDLLLSLLATLLLRRPRFLVFGAFFLGLRVLDCALSLYTLPLAWLTRSTGRWSSPGRRVPPGGATLAGPAVAHTLRGEILPGAGGTSNERASTGGP</sequence>
<feature type="transmembrane region" description="Helical" evidence="4">
    <location>
        <begin position="377"/>
        <end position="399"/>
    </location>
</feature>
<dbReference type="PANTHER" id="PTHR43630:SF1">
    <property type="entry name" value="POLY-BETA-1,6-N-ACETYL-D-GLUCOSAMINE SYNTHASE"/>
    <property type="match status" value="1"/>
</dbReference>
<feature type="transmembrane region" description="Helical" evidence="4">
    <location>
        <begin position="406"/>
        <end position="432"/>
    </location>
</feature>
<dbReference type="CDD" id="cd06423">
    <property type="entry name" value="CESA_like"/>
    <property type="match status" value="1"/>
</dbReference>
<keyword evidence="4" id="KW-0812">Transmembrane</keyword>
<keyword evidence="4" id="KW-1133">Transmembrane helix</keyword>
<organism evidence="5 6">
    <name type="scientific">Actinopolyspora mortivallis</name>
    <dbReference type="NCBI Taxonomy" id="33906"/>
    <lineage>
        <taxon>Bacteria</taxon>
        <taxon>Bacillati</taxon>
        <taxon>Actinomycetota</taxon>
        <taxon>Actinomycetes</taxon>
        <taxon>Actinopolysporales</taxon>
        <taxon>Actinopolysporaceae</taxon>
        <taxon>Actinopolyspora</taxon>
    </lineage>
</organism>
<evidence type="ECO:0000256" key="1">
    <source>
        <dbReference type="ARBA" id="ARBA00006739"/>
    </source>
</evidence>
<feature type="transmembrane region" description="Helical" evidence="4">
    <location>
        <begin position="324"/>
        <end position="357"/>
    </location>
</feature>
<evidence type="ECO:0000256" key="2">
    <source>
        <dbReference type="ARBA" id="ARBA00022676"/>
    </source>
</evidence>
<feature type="transmembrane region" description="Helical" evidence="4">
    <location>
        <begin position="6"/>
        <end position="36"/>
    </location>
</feature>
<dbReference type="Gene3D" id="3.90.550.10">
    <property type="entry name" value="Spore Coat Polysaccharide Biosynthesis Protein SpsA, Chain A"/>
    <property type="match status" value="1"/>
</dbReference>
<keyword evidence="4" id="KW-0472">Membrane</keyword>
<dbReference type="EMBL" id="PVSR01000035">
    <property type="protein sequence ID" value="PRW62333.1"/>
    <property type="molecule type" value="Genomic_DNA"/>
</dbReference>
<dbReference type="GO" id="GO:0016757">
    <property type="term" value="F:glycosyltransferase activity"/>
    <property type="evidence" value="ECO:0007669"/>
    <property type="project" value="UniProtKB-KW"/>
</dbReference>
<evidence type="ECO:0000256" key="3">
    <source>
        <dbReference type="ARBA" id="ARBA00022679"/>
    </source>
</evidence>
<evidence type="ECO:0000313" key="5">
    <source>
        <dbReference type="EMBL" id="PRW62333.1"/>
    </source>
</evidence>
<protein>
    <submittedName>
        <fullName evidence="5">Glycosyl transferase</fullName>
    </submittedName>
</protein>
<name>A0A2T0GTH6_ACTMO</name>
<dbReference type="PANTHER" id="PTHR43630">
    <property type="entry name" value="POLY-BETA-1,6-N-ACETYL-D-GLUCOSAMINE SYNTHASE"/>
    <property type="match status" value="1"/>
</dbReference>
<keyword evidence="2" id="KW-0328">Glycosyltransferase</keyword>
<keyword evidence="3 5" id="KW-0808">Transferase</keyword>
<evidence type="ECO:0000313" key="6">
    <source>
        <dbReference type="Proteomes" id="UP000239352"/>
    </source>
</evidence>
<dbReference type="InParanoid" id="A0A2T0GTH6"/>
<comment type="similarity">
    <text evidence="1">Belongs to the glycosyltransferase 2 family.</text>
</comment>
<dbReference type="Proteomes" id="UP000239352">
    <property type="component" value="Unassembled WGS sequence"/>
</dbReference>
<reference evidence="5 6" key="1">
    <citation type="submission" date="2018-03" db="EMBL/GenBank/DDBJ databases">
        <title>Actinopolyspora mortivallis from Sahara, screening for active biomolecules.</title>
        <authorList>
            <person name="Selama O."/>
            <person name="Wellington E.M.H."/>
            <person name="Hacene H."/>
        </authorList>
    </citation>
    <scope>NUCLEOTIDE SEQUENCE [LARGE SCALE GENOMIC DNA]</scope>
    <source>
        <strain evidence="5 6">M5A</strain>
    </source>
</reference>
<accession>A0A2T0GTH6</accession>
<keyword evidence="6" id="KW-1185">Reference proteome</keyword>
<comment type="caution">
    <text evidence="5">The sequence shown here is derived from an EMBL/GenBank/DDBJ whole genome shotgun (WGS) entry which is preliminary data.</text>
</comment>
<dbReference type="RefSeq" id="WP_106114775.1">
    <property type="nucleotide sequence ID" value="NZ_PVSR01000035.1"/>
</dbReference>
<dbReference type="AlphaFoldDB" id="A0A2T0GTH6"/>
<dbReference type="SUPFAM" id="SSF53448">
    <property type="entry name" value="Nucleotide-diphospho-sugar transferases"/>
    <property type="match status" value="1"/>
</dbReference>